<feature type="compositionally biased region" description="Polar residues" evidence="1">
    <location>
        <begin position="200"/>
        <end position="236"/>
    </location>
</feature>
<sequence>MALEESAERSDIRRIQREQERERRRIRDRQRRQSMTLEQRERHLARRRRNYQLRRLRAETSRAGSQCQDAGLEEGGEMVSNNEYEAINYVPEISFHSDGVNPVEFIQGQEELSAQNPQTVGVEALAYTLTSRLRLSHIRRLARSLNQSGDKVTGIHQVVSEVMPRNDANTARLQVGDRDLGRSTGGLRLNRVKRLARALNTGTNETYGQSQQCDKETMNNTSEKNLSRGDTQVISSDKSKFGQPISSRGKDELPNVDG</sequence>
<feature type="compositionally biased region" description="Basic and acidic residues" evidence="1">
    <location>
        <begin position="1"/>
        <end position="25"/>
    </location>
</feature>
<feature type="region of interest" description="Disordered" evidence="1">
    <location>
        <begin position="1"/>
        <end position="42"/>
    </location>
</feature>
<reference evidence="2" key="1">
    <citation type="submission" date="2020-03" db="EMBL/GenBank/DDBJ databases">
        <title>A high-quality chromosome-level genome assembly of a woody plant with both climbing and erect habits, Rhamnella rubrinervis.</title>
        <authorList>
            <person name="Lu Z."/>
            <person name="Yang Y."/>
            <person name="Zhu X."/>
            <person name="Sun Y."/>
        </authorList>
    </citation>
    <scope>NUCLEOTIDE SEQUENCE</scope>
    <source>
        <strain evidence="2">BYM</strain>
        <tissue evidence="2">Leaf</tissue>
    </source>
</reference>
<protein>
    <submittedName>
        <fullName evidence="2">Uncharacterized protein</fullName>
    </submittedName>
</protein>
<dbReference type="OrthoDB" id="1166595at2759"/>
<evidence type="ECO:0000313" key="3">
    <source>
        <dbReference type="Proteomes" id="UP000796880"/>
    </source>
</evidence>
<comment type="caution">
    <text evidence="2">The sequence shown here is derived from an EMBL/GenBank/DDBJ whole genome shotgun (WGS) entry which is preliminary data.</text>
</comment>
<evidence type="ECO:0000313" key="2">
    <source>
        <dbReference type="EMBL" id="KAF3451846.1"/>
    </source>
</evidence>
<feature type="compositionally biased region" description="Basic and acidic residues" evidence="1">
    <location>
        <begin position="248"/>
        <end position="258"/>
    </location>
</feature>
<feature type="region of interest" description="Disordered" evidence="1">
    <location>
        <begin position="200"/>
        <end position="258"/>
    </location>
</feature>
<dbReference type="AlphaFoldDB" id="A0A8K0HFM2"/>
<gene>
    <name evidence="2" type="ORF">FNV43_RR07942</name>
</gene>
<dbReference type="Proteomes" id="UP000796880">
    <property type="component" value="Unassembled WGS sequence"/>
</dbReference>
<name>A0A8K0HFM2_9ROSA</name>
<evidence type="ECO:0000256" key="1">
    <source>
        <dbReference type="SAM" id="MobiDB-lite"/>
    </source>
</evidence>
<organism evidence="2 3">
    <name type="scientific">Rhamnella rubrinervis</name>
    <dbReference type="NCBI Taxonomy" id="2594499"/>
    <lineage>
        <taxon>Eukaryota</taxon>
        <taxon>Viridiplantae</taxon>
        <taxon>Streptophyta</taxon>
        <taxon>Embryophyta</taxon>
        <taxon>Tracheophyta</taxon>
        <taxon>Spermatophyta</taxon>
        <taxon>Magnoliopsida</taxon>
        <taxon>eudicotyledons</taxon>
        <taxon>Gunneridae</taxon>
        <taxon>Pentapetalae</taxon>
        <taxon>rosids</taxon>
        <taxon>fabids</taxon>
        <taxon>Rosales</taxon>
        <taxon>Rhamnaceae</taxon>
        <taxon>rhamnoid group</taxon>
        <taxon>Rhamneae</taxon>
        <taxon>Rhamnella</taxon>
    </lineage>
</organism>
<accession>A0A8K0HFM2</accession>
<dbReference type="EMBL" id="VOIH02000003">
    <property type="protein sequence ID" value="KAF3451846.1"/>
    <property type="molecule type" value="Genomic_DNA"/>
</dbReference>
<proteinExistence type="predicted"/>
<keyword evidence="3" id="KW-1185">Reference proteome</keyword>